<accession>A0ABQ3U4K9</accession>
<comment type="caution">
    <text evidence="1">The sequence shown here is derived from an EMBL/GenBank/DDBJ whole genome shotgun (WGS) entry which is preliminary data.</text>
</comment>
<evidence type="ECO:0000313" key="1">
    <source>
        <dbReference type="EMBL" id="GHJ30557.1"/>
    </source>
</evidence>
<proteinExistence type="predicted"/>
<name>A0ABQ3U4K9_STRHY</name>
<dbReference type="EMBL" id="BNEK01000005">
    <property type="protein sequence ID" value="GHJ30557.1"/>
    <property type="molecule type" value="Genomic_DNA"/>
</dbReference>
<protein>
    <recommendedName>
        <fullName evidence="3">Antitoxin</fullName>
    </recommendedName>
</protein>
<gene>
    <name evidence="1" type="ORF">TPA0910_49900</name>
</gene>
<dbReference type="Proteomes" id="UP001054854">
    <property type="component" value="Unassembled WGS sequence"/>
</dbReference>
<reference evidence="1" key="1">
    <citation type="submission" date="2024-05" db="EMBL/GenBank/DDBJ databases">
        <title>Whole genome shotgun sequence of Streptomyces hygroscopicus NBRC 113678.</title>
        <authorList>
            <person name="Komaki H."/>
            <person name="Tamura T."/>
        </authorList>
    </citation>
    <scope>NUCLEOTIDE SEQUENCE</scope>
    <source>
        <strain evidence="1">N11-34</strain>
    </source>
</reference>
<organism evidence="1 2">
    <name type="scientific">Streptomyces hygroscopicus</name>
    <dbReference type="NCBI Taxonomy" id="1912"/>
    <lineage>
        <taxon>Bacteria</taxon>
        <taxon>Bacillati</taxon>
        <taxon>Actinomycetota</taxon>
        <taxon>Actinomycetes</taxon>
        <taxon>Kitasatosporales</taxon>
        <taxon>Streptomycetaceae</taxon>
        <taxon>Streptomyces</taxon>
        <taxon>Streptomyces violaceusniger group</taxon>
    </lineage>
</organism>
<evidence type="ECO:0008006" key="3">
    <source>
        <dbReference type="Google" id="ProtNLM"/>
    </source>
</evidence>
<dbReference type="RefSeq" id="WP_236258186.1">
    <property type="nucleotide sequence ID" value="NZ_BNEK01000005.1"/>
</dbReference>
<sequence>MATTTIQVSRDTRDHLAQLAKERGLSLGQYVEQLAEQQPTEAQRAERLAADRAALRALTGCDISDDEFDQAPDVLGNIYRIAAEKVRAARGDAA</sequence>
<keyword evidence="2" id="KW-1185">Reference proteome</keyword>
<evidence type="ECO:0000313" key="2">
    <source>
        <dbReference type="Proteomes" id="UP001054854"/>
    </source>
</evidence>